<protein>
    <recommendedName>
        <fullName evidence="3">BNR/Asp-box repeat protein</fullName>
    </recommendedName>
</protein>
<dbReference type="Gene3D" id="2.130.10.80">
    <property type="entry name" value="Galactose oxidase/kelch, beta-propeller"/>
    <property type="match status" value="1"/>
</dbReference>
<proteinExistence type="predicted"/>
<reference evidence="1 2" key="1">
    <citation type="submission" date="2019-02" db="EMBL/GenBank/DDBJ databases">
        <title>Deep-cultivation of Planctomycetes and their phenomic and genomic characterization uncovers novel biology.</title>
        <authorList>
            <person name="Wiegand S."/>
            <person name="Jogler M."/>
            <person name="Boedeker C."/>
            <person name="Pinto D."/>
            <person name="Vollmers J."/>
            <person name="Rivas-Marin E."/>
            <person name="Kohn T."/>
            <person name="Peeters S.H."/>
            <person name="Heuer A."/>
            <person name="Rast P."/>
            <person name="Oberbeckmann S."/>
            <person name="Bunk B."/>
            <person name="Jeske O."/>
            <person name="Meyerdierks A."/>
            <person name="Storesund J.E."/>
            <person name="Kallscheuer N."/>
            <person name="Luecker S."/>
            <person name="Lage O.M."/>
            <person name="Pohl T."/>
            <person name="Merkel B.J."/>
            <person name="Hornburger P."/>
            <person name="Mueller R.-W."/>
            <person name="Bruemmer F."/>
            <person name="Labrenz M."/>
            <person name="Spormann A.M."/>
            <person name="Op den Camp H."/>
            <person name="Overmann J."/>
            <person name="Amann R."/>
            <person name="Jetten M.S.M."/>
            <person name="Mascher T."/>
            <person name="Medema M.H."/>
            <person name="Devos D.P."/>
            <person name="Kaster A.-K."/>
            <person name="Ovreas L."/>
            <person name="Rohde M."/>
            <person name="Galperin M.Y."/>
            <person name="Jogler C."/>
        </authorList>
    </citation>
    <scope>NUCLEOTIDE SEQUENCE [LARGE SCALE GENOMIC DNA]</scope>
    <source>
        <strain evidence="1 2">Pan181</strain>
    </source>
</reference>
<evidence type="ECO:0008006" key="3">
    <source>
        <dbReference type="Google" id="ProtNLM"/>
    </source>
</evidence>
<dbReference type="SUPFAM" id="SSF82171">
    <property type="entry name" value="DPP6 N-terminal domain-like"/>
    <property type="match status" value="1"/>
</dbReference>
<dbReference type="InterPro" id="IPR037293">
    <property type="entry name" value="Gal_Oxidase_central_sf"/>
</dbReference>
<accession>A0A518AJA3</accession>
<dbReference type="InterPro" id="IPR036278">
    <property type="entry name" value="Sialidase_sf"/>
</dbReference>
<organism evidence="1 2">
    <name type="scientific">Aeoliella mucimassa</name>
    <dbReference type="NCBI Taxonomy" id="2527972"/>
    <lineage>
        <taxon>Bacteria</taxon>
        <taxon>Pseudomonadati</taxon>
        <taxon>Planctomycetota</taxon>
        <taxon>Planctomycetia</taxon>
        <taxon>Pirellulales</taxon>
        <taxon>Lacipirellulaceae</taxon>
        <taxon>Aeoliella</taxon>
    </lineage>
</organism>
<gene>
    <name evidence="1" type="ORF">Pan181_09960</name>
</gene>
<dbReference type="EMBL" id="CP036278">
    <property type="protein sequence ID" value="QDU54813.1"/>
    <property type="molecule type" value="Genomic_DNA"/>
</dbReference>
<evidence type="ECO:0000313" key="2">
    <source>
        <dbReference type="Proteomes" id="UP000315750"/>
    </source>
</evidence>
<evidence type="ECO:0000313" key="1">
    <source>
        <dbReference type="EMBL" id="QDU54813.1"/>
    </source>
</evidence>
<dbReference type="Proteomes" id="UP000315750">
    <property type="component" value="Chromosome"/>
</dbReference>
<sequence length="474" mass="52340">MRTFIAWQSTRFIALGLVVLGFWVAAMPWCLAEETPSASPIVANPNGGWSWFGDERAVIDNDRHLLYVGSLANHAGAGGKAKDGDVEVARVDLKTGQVIGIDVLHHGLLSYGGGDDHNCPSLFVLPDGRCLAAYAGHNNGPTTYFRLYDPDTNQWSDETTFDWNAAIEGGCDFGCTYNNLFYLPATQQVVNISRNHHRCPNVIVSSDFGQHWQYAGQLVKPSAAEGAQGFYVNGYLKYSSQKDRIHLVATERHPRHFNNSLYHGYLEAGALHRTDGTVVDTSLDSQAEADATQLTQVFAGGTTYDDVAMTHTWMADFEAYADGQLAMLFKARADDSIEDHRFLYARCNEGTWQVSPLAKAGGRLFGSEQDYTGLGALDPNDPNTLYISTPIDPQTGKSTKFHEIYRGTSADEGLTWTWQAITRDSAADNLRPIIPRWAPGHTALIWNQGTMIRSQNYDMRVMLLLDPLPAPPKQ</sequence>
<dbReference type="RefSeq" id="WP_197528915.1">
    <property type="nucleotide sequence ID" value="NZ_CP036278.1"/>
</dbReference>
<dbReference type="AlphaFoldDB" id="A0A518AJA3"/>
<dbReference type="SUPFAM" id="SSF50939">
    <property type="entry name" value="Sialidases"/>
    <property type="match status" value="1"/>
</dbReference>
<dbReference type="Pfam" id="PF15892">
    <property type="entry name" value="BNR_4"/>
    <property type="match status" value="1"/>
</dbReference>
<name>A0A518AJA3_9BACT</name>
<dbReference type="KEGG" id="amuc:Pan181_09960"/>
<keyword evidence="2" id="KW-1185">Reference proteome</keyword>